<dbReference type="Proteomes" id="UP000024635">
    <property type="component" value="Unassembled WGS sequence"/>
</dbReference>
<comment type="caution">
    <text evidence="1">The sequence shown here is derived from an EMBL/GenBank/DDBJ whole genome shotgun (WGS) entry which is preliminary data.</text>
</comment>
<gene>
    <name evidence="1" type="primary">Acey_s0304.g1937</name>
    <name evidence="1" type="ORF">Y032_0304g1937</name>
</gene>
<accession>A0A016S481</accession>
<proteinExistence type="predicted"/>
<dbReference type="AlphaFoldDB" id="A0A016S481"/>
<evidence type="ECO:0000313" key="1">
    <source>
        <dbReference type="EMBL" id="EYB85137.1"/>
    </source>
</evidence>
<reference evidence="2" key="1">
    <citation type="journal article" date="2015" name="Nat. Genet.">
        <title>The genome and transcriptome of the zoonotic hookworm Ancylostoma ceylanicum identify infection-specific gene families.</title>
        <authorList>
            <person name="Schwarz E.M."/>
            <person name="Hu Y."/>
            <person name="Antoshechkin I."/>
            <person name="Miller M.M."/>
            <person name="Sternberg P.W."/>
            <person name="Aroian R.V."/>
        </authorList>
    </citation>
    <scope>NUCLEOTIDE SEQUENCE</scope>
    <source>
        <strain evidence="2">HY135</strain>
    </source>
</reference>
<sequence>MANPADRNETHLEPKASLRLPTGCNQATLIAAFGYPSSPSIQTLTAPSTNRLCIAGLTPLESKQSSVRGGPSAPIRVAWPRPFFPS</sequence>
<dbReference type="EMBL" id="JARK01001640">
    <property type="protein sequence ID" value="EYB85137.1"/>
    <property type="molecule type" value="Genomic_DNA"/>
</dbReference>
<organism evidence="1 2">
    <name type="scientific">Ancylostoma ceylanicum</name>
    <dbReference type="NCBI Taxonomy" id="53326"/>
    <lineage>
        <taxon>Eukaryota</taxon>
        <taxon>Metazoa</taxon>
        <taxon>Ecdysozoa</taxon>
        <taxon>Nematoda</taxon>
        <taxon>Chromadorea</taxon>
        <taxon>Rhabditida</taxon>
        <taxon>Rhabditina</taxon>
        <taxon>Rhabditomorpha</taxon>
        <taxon>Strongyloidea</taxon>
        <taxon>Ancylostomatidae</taxon>
        <taxon>Ancylostomatinae</taxon>
        <taxon>Ancylostoma</taxon>
    </lineage>
</organism>
<protein>
    <submittedName>
        <fullName evidence="1">Uncharacterized protein</fullName>
    </submittedName>
</protein>
<name>A0A016S481_9BILA</name>
<evidence type="ECO:0000313" key="2">
    <source>
        <dbReference type="Proteomes" id="UP000024635"/>
    </source>
</evidence>
<keyword evidence="2" id="KW-1185">Reference proteome</keyword>